<reference evidence="2 3" key="1">
    <citation type="submission" date="2013-08" db="EMBL/GenBank/DDBJ databases">
        <authorList>
            <person name="Huang J."/>
            <person name="Wang G."/>
        </authorList>
    </citation>
    <scope>NUCLEOTIDE SEQUENCE [LARGE SCALE GENOMIC DNA]</scope>
    <source>
        <strain evidence="2 3">JSM 076056</strain>
    </source>
</reference>
<name>A0A0A5I4L5_9BACI</name>
<protein>
    <submittedName>
        <fullName evidence="2">Uncharacterized protein</fullName>
    </submittedName>
</protein>
<gene>
    <name evidence="2" type="ORF">N781_06715</name>
</gene>
<evidence type="ECO:0000313" key="3">
    <source>
        <dbReference type="Proteomes" id="UP000030528"/>
    </source>
</evidence>
<dbReference type="RefSeq" id="WP_026801205.1">
    <property type="nucleotide sequence ID" value="NZ_AULI01000013.1"/>
</dbReference>
<dbReference type="OrthoDB" id="2968385at2"/>
<evidence type="ECO:0000256" key="1">
    <source>
        <dbReference type="SAM" id="MobiDB-lite"/>
    </source>
</evidence>
<feature type="compositionally biased region" description="Basic and acidic residues" evidence="1">
    <location>
        <begin position="1"/>
        <end position="14"/>
    </location>
</feature>
<dbReference type="Proteomes" id="UP000030528">
    <property type="component" value="Unassembled WGS sequence"/>
</dbReference>
<feature type="compositionally biased region" description="Polar residues" evidence="1">
    <location>
        <begin position="17"/>
        <end position="31"/>
    </location>
</feature>
<dbReference type="EMBL" id="AVPE01000013">
    <property type="protein sequence ID" value="KGX90767.1"/>
    <property type="molecule type" value="Genomic_DNA"/>
</dbReference>
<dbReference type="AlphaFoldDB" id="A0A0A5I4L5"/>
<proteinExistence type="predicted"/>
<comment type="caution">
    <text evidence="2">The sequence shown here is derived from an EMBL/GenBank/DDBJ whole genome shotgun (WGS) entry which is preliminary data.</text>
</comment>
<feature type="region of interest" description="Disordered" evidence="1">
    <location>
        <begin position="1"/>
        <end position="32"/>
    </location>
</feature>
<sequence>MTDSNKSKRDDNLVKKTASQANDLVNKSADTANDVVKSISGDGGLIGKVSDTSTDFVKNVSNTGNKFIGKSVDTATGAARGITKPFSRKKSKDDE</sequence>
<accession>A0A0A5I4L5</accession>
<organism evidence="2 3">
    <name type="scientific">Pontibacillus halophilus JSM 076056 = DSM 19796</name>
    <dbReference type="NCBI Taxonomy" id="1385510"/>
    <lineage>
        <taxon>Bacteria</taxon>
        <taxon>Bacillati</taxon>
        <taxon>Bacillota</taxon>
        <taxon>Bacilli</taxon>
        <taxon>Bacillales</taxon>
        <taxon>Bacillaceae</taxon>
        <taxon>Pontibacillus</taxon>
    </lineage>
</organism>
<keyword evidence="3" id="KW-1185">Reference proteome</keyword>
<evidence type="ECO:0000313" key="2">
    <source>
        <dbReference type="EMBL" id="KGX90767.1"/>
    </source>
</evidence>